<keyword evidence="2" id="KW-1185">Reference proteome</keyword>
<protein>
    <submittedName>
        <fullName evidence="1">Uncharacterized protein</fullName>
    </submittedName>
</protein>
<reference evidence="1 2" key="1">
    <citation type="submission" date="2020-10" db="EMBL/GenBank/DDBJ databases">
        <title>The Coptis chinensis genome and diversification of protoberbering-type alkaloids.</title>
        <authorList>
            <person name="Wang B."/>
            <person name="Shu S."/>
            <person name="Song C."/>
            <person name="Liu Y."/>
        </authorList>
    </citation>
    <scope>NUCLEOTIDE SEQUENCE [LARGE SCALE GENOMIC DNA]</scope>
    <source>
        <strain evidence="1">HL-2020</strain>
        <tissue evidence="1">Leaf</tissue>
    </source>
</reference>
<comment type="caution">
    <text evidence="1">The sequence shown here is derived from an EMBL/GenBank/DDBJ whole genome shotgun (WGS) entry which is preliminary data.</text>
</comment>
<name>A0A835HUJ0_9MAGN</name>
<proteinExistence type="predicted"/>
<sequence>MNSHLTRWASSNYLTELFWHQWAPVNLKRYGRNCMTPQMNEDISSTVNEKIMDDGASVSNVQEQGIVEPDTEEATEGDEEDCFFLRNLLWLTSDGSRSVILGWPFSVLAVLPVTFHCLKRSFNKVFLLGAAISVDSKR</sequence>
<dbReference type="EMBL" id="JADFTS010000005">
    <property type="protein sequence ID" value="KAF9604563.1"/>
    <property type="molecule type" value="Genomic_DNA"/>
</dbReference>
<evidence type="ECO:0000313" key="2">
    <source>
        <dbReference type="Proteomes" id="UP000631114"/>
    </source>
</evidence>
<dbReference type="Proteomes" id="UP000631114">
    <property type="component" value="Unassembled WGS sequence"/>
</dbReference>
<dbReference type="AlphaFoldDB" id="A0A835HUJ0"/>
<organism evidence="1 2">
    <name type="scientific">Coptis chinensis</name>
    <dbReference type="NCBI Taxonomy" id="261450"/>
    <lineage>
        <taxon>Eukaryota</taxon>
        <taxon>Viridiplantae</taxon>
        <taxon>Streptophyta</taxon>
        <taxon>Embryophyta</taxon>
        <taxon>Tracheophyta</taxon>
        <taxon>Spermatophyta</taxon>
        <taxon>Magnoliopsida</taxon>
        <taxon>Ranunculales</taxon>
        <taxon>Ranunculaceae</taxon>
        <taxon>Coptidoideae</taxon>
        <taxon>Coptis</taxon>
    </lineage>
</organism>
<accession>A0A835HUJ0</accession>
<gene>
    <name evidence="1" type="ORF">IFM89_008007</name>
</gene>
<evidence type="ECO:0000313" key="1">
    <source>
        <dbReference type="EMBL" id="KAF9604563.1"/>
    </source>
</evidence>